<gene>
    <name evidence="1" type="ORF">SAY87_015917</name>
</gene>
<protein>
    <submittedName>
        <fullName evidence="1">Uncharacterized protein</fullName>
    </submittedName>
</protein>
<organism evidence="1 2">
    <name type="scientific">Trapa incisa</name>
    <dbReference type="NCBI Taxonomy" id="236973"/>
    <lineage>
        <taxon>Eukaryota</taxon>
        <taxon>Viridiplantae</taxon>
        <taxon>Streptophyta</taxon>
        <taxon>Embryophyta</taxon>
        <taxon>Tracheophyta</taxon>
        <taxon>Spermatophyta</taxon>
        <taxon>Magnoliopsida</taxon>
        <taxon>eudicotyledons</taxon>
        <taxon>Gunneridae</taxon>
        <taxon>Pentapetalae</taxon>
        <taxon>rosids</taxon>
        <taxon>malvids</taxon>
        <taxon>Myrtales</taxon>
        <taxon>Lythraceae</taxon>
        <taxon>Trapa</taxon>
    </lineage>
</organism>
<dbReference type="Proteomes" id="UP001345219">
    <property type="component" value="Chromosome 13"/>
</dbReference>
<comment type="caution">
    <text evidence="1">The sequence shown here is derived from an EMBL/GenBank/DDBJ whole genome shotgun (WGS) entry which is preliminary data.</text>
</comment>
<reference evidence="1 2" key="1">
    <citation type="journal article" date="2023" name="Hortic Res">
        <title>Pangenome of water caltrop reveals structural variations and asymmetric subgenome divergence after allopolyploidization.</title>
        <authorList>
            <person name="Zhang X."/>
            <person name="Chen Y."/>
            <person name="Wang L."/>
            <person name="Yuan Y."/>
            <person name="Fang M."/>
            <person name="Shi L."/>
            <person name="Lu R."/>
            <person name="Comes H.P."/>
            <person name="Ma Y."/>
            <person name="Chen Y."/>
            <person name="Huang G."/>
            <person name="Zhou Y."/>
            <person name="Zheng Z."/>
            <person name="Qiu Y."/>
        </authorList>
    </citation>
    <scope>NUCLEOTIDE SEQUENCE [LARGE SCALE GENOMIC DNA]</scope>
    <source>
        <tissue evidence="1">Roots</tissue>
    </source>
</reference>
<sequence length="141" mass="15204">MVSPMFSTVENLFLNNDRFTGQVPRRLVDISSWTMTCSRARSQGGSTVVSQHAAFVLAGDGSHGRGAGEHAPMPSVQLHDPAHTDAVPSQGWEAAVLNLKLQRNHGRARKGGCQGDRADIKEPASINHPSPLHCTIPFLFP</sequence>
<evidence type="ECO:0000313" key="2">
    <source>
        <dbReference type="Proteomes" id="UP001345219"/>
    </source>
</evidence>
<evidence type="ECO:0000313" key="1">
    <source>
        <dbReference type="EMBL" id="KAK4779811.1"/>
    </source>
</evidence>
<dbReference type="EMBL" id="JAXIOK010000001">
    <property type="protein sequence ID" value="KAK4779811.1"/>
    <property type="molecule type" value="Genomic_DNA"/>
</dbReference>
<proteinExistence type="predicted"/>
<dbReference type="AlphaFoldDB" id="A0AAN7LFS5"/>
<accession>A0AAN7LFS5</accession>
<name>A0AAN7LFS5_9MYRT</name>
<keyword evidence="2" id="KW-1185">Reference proteome</keyword>